<proteinExistence type="predicted"/>
<keyword evidence="4" id="KW-1185">Reference proteome</keyword>
<evidence type="ECO:0000313" key="4">
    <source>
        <dbReference type="Proteomes" id="UP001476950"/>
    </source>
</evidence>
<feature type="transmembrane region" description="Helical" evidence="1">
    <location>
        <begin position="143"/>
        <end position="167"/>
    </location>
</feature>
<feature type="transmembrane region" description="Helical" evidence="1">
    <location>
        <begin position="341"/>
        <end position="362"/>
    </location>
</feature>
<evidence type="ECO:0000259" key="2">
    <source>
        <dbReference type="Pfam" id="PF02517"/>
    </source>
</evidence>
<keyword evidence="3" id="KW-0645">Protease</keyword>
<accession>A0ABV0KH05</accession>
<dbReference type="EMBL" id="JAMPLM010000004">
    <property type="protein sequence ID" value="MEP1058337.1"/>
    <property type="molecule type" value="Genomic_DNA"/>
</dbReference>
<organism evidence="3 4">
    <name type="scientific">Stenomitos frigidus AS-A4</name>
    <dbReference type="NCBI Taxonomy" id="2933935"/>
    <lineage>
        <taxon>Bacteria</taxon>
        <taxon>Bacillati</taxon>
        <taxon>Cyanobacteriota</taxon>
        <taxon>Cyanophyceae</taxon>
        <taxon>Leptolyngbyales</taxon>
        <taxon>Leptolyngbyaceae</taxon>
        <taxon>Stenomitos</taxon>
    </lineage>
</organism>
<protein>
    <submittedName>
        <fullName evidence="3">CPBP family intramembrane metalloprotease</fullName>
    </submittedName>
</protein>
<feature type="transmembrane region" description="Helical" evidence="1">
    <location>
        <begin position="449"/>
        <end position="473"/>
    </location>
</feature>
<keyword evidence="1" id="KW-0472">Membrane</keyword>
<keyword evidence="1" id="KW-1133">Transmembrane helix</keyword>
<name>A0ABV0KH05_9CYAN</name>
<feature type="transmembrane region" description="Helical" evidence="1">
    <location>
        <begin position="66"/>
        <end position="88"/>
    </location>
</feature>
<feature type="transmembrane region" description="Helical" evidence="1">
    <location>
        <begin position="311"/>
        <end position="329"/>
    </location>
</feature>
<feature type="transmembrane region" description="Helical" evidence="1">
    <location>
        <begin position="423"/>
        <end position="442"/>
    </location>
</feature>
<feature type="transmembrane region" description="Helical" evidence="1">
    <location>
        <begin position="34"/>
        <end position="54"/>
    </location>
</feature>
<feature type="transmembrane region" description="Helical" evidence="1">
    <location>
        <begin position="100"/>
        <end position="123"/>
    </location>
</feature>
<reference evidence="3 4" key="1">
    <citation type="submission" date="2022-04" db="EMBL/GenBank/DDBJ databases">
        <title>Positive selection, recombination, and allopatry shape intraspecific diversity of widespread and dominant cyanobacteria.</title>
        <authorList>
            <person name="Wei J."/>
            <person name="Shu W."/>
            <person name="Hu C."/>
        </authorList>
    </citation>
    <scope>NUCLEOTIDE SEQUENCE [LARGE SCALE GENOMIC DNA]</scope>
    <source>
        <strain evidence="3 4">AS-A4</strain>
    </source>
</reference>
<dbReference type="RefSeq" id="WP_190455185.1">
    <property type="nucleotide sequence ID" value="NZ_JAMPLM010000004.1"/>
</dbReference>
<feature type="transmembrane region" description="Helical" evidence="1">
    <location>
        <begin position="190"/>
        <end position="213"/>
    </location>
</feature>
<dbReference type="GO" id="GO:0008237">
    <property type="term" value="F:metallopeptidase activity"/>
    <property type="evidence" value="ECO:0007669"/>
    <property type="project" value="UniProtKB-KW"/>
</dbReference>
<dbReference type="InterPro" id="IPR003675">
    <property type="entry name" value="Rce1/LyrA-like_dom"/>
</dbReference>
<sequence>MISKFICDQLMNLGFLTNRCEFAAPKRYSGNGELAFAVIGCVLWFSAIVIRLGFSSKPWTLTEKLVEAASFVVFAAVPIFFLATYEGAELARRVLLRNNGLWFQTVTCFLLGVYISVVKLLGLNPARFGWLNQFDRLIIQDSFWLNVVLFLLGAFVVLRLPFVMLGLRERKPHGFKPPTLLSTIKQNSQLTFLLIANFIYFSLIHTSLISTAFKAEYSGYFIGSAYILITVLLVSPLVTPSATRMTVFDLLLTGACLLSLFCFSRPFFSFGPFIGLTLFVLVVIFGTRLGREHFGYSFQIRKTDVFYTVKAVLTAALILVPLALLLRFTQPQASTFNLPTIAHSVLFFLSYAILFGFRVGLFEEILFRSGLMVFIRDQIQAQAPLQRDRKRLVLLSAVIGSIIFGLCHIGNEPGAGIALSPFQYKAIYAALATLASMFYALAFGETNRLWASITIHGIVDTIAVLLLGASLVVPF</sequence>
<keyword evidence="3" id="KW-0378">Hydrolase</keyword>
<evidence type="ECO:0000313" key="3">
    <source>
        <dbReference type="EMBL" id="MEP1058337.1"/>
    </source>
</evidence>
<feature type="transmembrane region" description="Helical" evidence="1">
    <location>
        <begin position="392"/>
        <end position="411"/>
    </location>
</feature>
<gene>
    <name evidence="3" type="ORF">NDI38_07785</name>
</gene>
<keyword evidence="3" id="KW-0482">Metalloprotease</keyword>
<dbReference type="Proteomes" id="UP001476950">
    <property type="component" value="Unassembled WGS sequence"/>
</dbReference>
<evidence type="ECO:0000256" key="1">
    <source>
        <dbReference type="SAM" id="Phobius"/>
    </source>
</evidence>
<keyword evidence="1" id="KW-0812">Transmembrane</keyword>
<comment type="caution">
    <text evidence="3">The sequence shown here is derived from an EMBL/GenBank/DDBJ whole genome shotgun (WGS) entry which is preliminary data.</text>
</comment>
<feature type="transmembrane region" description="Helical" evidence="1">
    <location>
        <begin position="273"/>
        <end position="290"/>
    </location>
</feature>
<feature type="domain" description="CAAX prenyl protease 2/Lysostaphin resistance protein A-like" evidence="2">
    <location>
        <begin position="348"/>
        <end position="461"/>
    </location>
</feature>
<feature type="transmembrane region" description="Helical" evidence="1">
    <location>
        <begin position="219"/>
        <end position="238"/>
    </location>
</feature>
<dbReference type="Pfam" id="PF02517">
    <property type="entry name" value="Rce1-like"/>
    <property type="match status" value="1"/>
</dbReference>